<sequence length="327" mass="37866">MTLDRRCGAPSFVLRRYRSVQSCAHSPRTRTAVRPCRPITKRIYRKRPKRSRKRKKSVTYYVFLAFYYIGAVIYIYFVVLSPTETERSAVSNNLELLSFLNEYDEKFGNHFDYELSRWFASQIKITSNAEKSQELLGLLDDHDAEMESIAGITSEQLDDFREKQSYAFLSTAVLNNATEDEVGKLVEIYMRTMTFIRARKLQNFTASFLVQPWKTRLSDFEDILISADRRVLDAINSLDMLDNLKSLAKEFWKSYSSAHTPGIKESCLVYRSNSETLDYDEILDRIRVAIMMQVTSCIPPGQKASVVFVKTLKPPLTTMDSHPKFQL</sequence>
<reference evidence="2" key="1">
    <citation type="submission" date="2023-06" db="EMBL/GenBank/DDBJ databases">
        <title>Genomic analysis of the entomopathogenic nematode Steinernema hermaphroditum.</title>
        <authorList>
            <person name="Schwarz E.M."/>
            <person name="Heppert J.K."/>
            <person name="Baniya A."/>
            <person name="Schwartz H.T."/>
            <person name="Tan C.-H."/>
            <person name="Antoshechkin I."/>
            <person name="Sternberg P.W."/>
            <person name="Goodrich-Blair H."/>
            <person name="Dillman A.R."/>
        </authorList>
    </citation>
    <scope>NUCLEOTIDE SEQUENCE</scope>
    <source>
        <strain evidence="2">PS9179</strain>
        <tissue evidence="2">Whole animal</tissue>
    </source>
</reference>
<evidence type="ECO:0000313" key="2">
    <source>
        <dbReference type="EMBL" id="KAK0422967.1"/>
    </source>
</evidence>
<evidence type="ECO:0000313" key="3">
    <source>
        <dbReference type="Proteomes" id="UP001175271"/>
    </source>
</evidence>
<feature type="transmembrane region" description="Helical" evidence="1">
    <location>
        <begin position="58"/>
        <end position="79"/>
    </location>
</feature>
<gene>
    <name evidence="2" type="ORF">QR680_007899</name>
</gene>
<keyword evidence="3" id="KW-1185">Reference proteome</keyword>
<protein>
    <submittedName>
        <fullName evidence="2">Uncharacterized protein</fullName>
    </submittedName>
</protein>
<keyword evidence="1" id="KW-1133">Transmembrane helix</keyword>
<proteinExistence type="predicted"/>
<dbReference type="EMBL" id="JAUCMV010000001">
    <property type="protein sequence ID" value="KAK0422967.1"/>
    <property type="molecule type" value="Genomic_DNA"/>
</dbReference>
<comment type="caution">
    <text evidence="2">The sequence shown here is derived from an EMBL/GenBank/DDBJ whole genome shotgun (WGS) entry which is preliminary data.</text>
</comment>
<accession>A0AA39IH06</accession>
<organism evidence="2 3">
    <name type="scientific">Steinernema hermaphroditum</name>
    <dbReference type="NCBI Taxonomy" id="289476"/>
    <lineage>
        <taxon>Eukaryota</taxon>
        <taxon>Metazoa</taxon>
        <taxon>Ecdysozoa</taxon>
        <taxon>Nematoda</taxon>
        <taxon>Chromadorea</taxon>
        <taxon>Rhabditida</taxon>
        <taxon>Tylenchina</taxon>
        <taxon>Panagrolaimomorpha</taxon>
        <taxon>Strongyloidoidea</taxon>
        <taxon>Steinernematidae</taxon>
        <taxon>Steinernema</taxon>
    </lineage>
</organism>
<dbReference type="AlphaFoldDB" id="A0AA39IH06"/>
<keyword evidence="1" id="KW-0812">Transmembrane</keyword>
<name>A0AA39IH06_9BILA</name>
<keyword evidence="1" id="KW-0472">Membrane</keyword>
<dbReference type="Proteomes" id="UP001175271">
    <property type="component" value="Unassembled WGS sequence"/>
</dbReference>
<evidence type="ECO:0000256" key="1">
    <source>
        <dbReference type="SAM" id="Phobius"/>
    </source>
</evidence>